<evidence type="ECO:0000313" key="3">
    <source>
        <dbReference type="Proteomes" id="UP001285521"/>
    </source>
</evidence>
<feature type="region of interest" description="Disordered" evidence="1">
    <location>
        <begin position="328"/>
        <end position="348"/>
    </location>
</feature>
<accession>A0ABU4SYR0</accession>
<evidence type="ECO:0008006" key="4">
    <source>
        <dbReference type="Google" id="ProtNLM"/>
    </source>
</evidence>
<dbReference type="Proteomes" id="UP001285521">
    <property type="component" value="Unassembled WGS sequence"/>
</dbReference>
<dbReference type="EMBL" id="JAXAVW010000009">
    <property type="protein sequence ID" value="MDX8031055.1"/>
    <property type="molecule type" value="Genomic_DNA"/>
</dbReference>
<reference evidence="2 3" key="2">
    <citation type="submission" date="2023-11" db="EMBL/GenBank/DDBJ databases">
        <authorList>
            <person name="Lara A.C."/>
            <person name="Chronakova A."/>
        </authorList>
    </citation>
    <scope>NUCLEOTIDE SEQUENCE [LARGE SCALE GENOMIC DNA]</scope>
    <source>
        <strain evidence="2 3">BCCO 10_0856</strain>
    </source>
</reference>
<dbReference type="RefSeq" id="WP_319966121.1">
    <property type="nucleotide sequence ID" value="NZ_JAXAVW010000009.1"/>
</dbReference>
<evidence type="ECO:0000313" key="2">
    <source>
        <dbReference type="EMBL" id="MDX8031055.1"/>
    </source>
</evidence>
<sequence>MNQPQQNSAANALITKLEPSRSDLFRDRPMPGGERATVYLDRRGQLYQSDRPLTAGEIAINRPRSVYLVDTSVHPYTLVLDVIAQEDAFPFHAEVMARWRIGNPCEAVQTSLVDAGHVLAPYLRQTLSEISTSYAIEERSAAERAMIRYFSDQGPLMLAQGVQLVHCSVSLTLDGPALEELRKRKQHEWNAQEYARQTTALHQNAELEKVQERTRHTRERAETEHQLTLTQRRMVFYGEALAGGQDSLVALQLASSPAEVNNVLALFMQRDRMDFETAKDLLNSLLENRLVNHSDVQGIMSQASSVIANQLSRASLGLPAPAPAPAPGLSINAAPPRPMADQISSGPITAEILLDLPPDFGEDDDDDD</sequence>
<proteinExistence type="predicted"/>
<gene>
    <name evidence="2" type="ORF">SK803_12580</name>
</gene>
<reference evidence="2 3" key="1">
    <citation type="submission" date="2023-11" db="EMBL/GenBank/DDBJ databases">
        <title>Lentzea sokolovensis, sp. nov., Lentzea kristufkii, sp. nov., and Lentzea miocenensis, sp. nov., rare actinobacteria from Sokolov Coal Basin, Miocene lacustrine sediment, Czech Republic.</title>
        <authorList>
            <person name="Lara A."/>
            <person name="Kotroba L."/>
            <person name="Nouioui I."/>
            <person name="Neumann-Schaal M."/>
            <person name="Mast Y."/>
            <person name="Chronakova A."/>
        </authorList>
    </citation>
    <scope>NUCLEOTIDE SEQUENCE [LARGE SCALE GENOMIC DNA]</scope>
    <source>
        <strain evidence="2 3">BCCO 10_0856</strain>
    </source>
</reference>
<organism evidence="2 3">
    <name type="scientific">Lentzea miocenica</name>
    <dbReference type="NCBI Taxonomy" id="3095431"/>
    <lineage>
        <taxon>Bacteria</taxon>
        <taxon>Bacillati</taxon>
        <taxon>Actinomycetota</taxon>
        <taxon>Actinomycetes</taxon>
        <taxon>Pseudonocardiales</taxon>
        <taxon>Pseudonocardiaceae</taxon>
        <taxon>Lentzea</taxon>
    </lineage>
</organism>
<name>A0ABU4SYR0_9PSEU</name>
<keyword evidence="3" id="KW-1185">Reference proteome</keyword>
<evidence type="ECO:0000256" key="1">
    <source>
        <dbReference type="SAM" id="MobiDB-lite"/>
    </source>
</evidence>
<protein>
    <recommendedName>
        <fullName evidence="4">SPFH domain / Band 7 family protein</fullName>
    </recommendedName>
</protein>
<comment type="caution">
    <text evidence="2">The sequence shown here is derived from an EMBL/GenBank/DDBJ whole genome shotgun (WGS) entry which is preliminary data.</text>
</comment>